<protein>
    <submittedName>
        <fullName evidence="1">Uncharacterized protein</fullName>
    </submittedName>
</protein>
<dbReference type="PROSITE" id="PS51257">
    <property type="entry name" value="PROKAR_LIPOPROTEIN"/>
    <property type="match status" value="1"/>
</dbReference>
<dbReference type="AlphaFoldDB" id="A0A2X0K0H6"/>
<name>A0A2X0K0H6_9ACTN</name>
<evidence type="ECO:0000313" key="2">
    <source>
        <dbReference type="Proteomes" id="UP000248889"/>
    </source>
</evidence>
<dbReference type="EMBL" id="QKYN01000104">
    <property type="protein sequence ID" value="RAG82775.1"/>
    <property type="molecule type" value="Genomic_DNA"/>
</dbReference>
<dbReference type="RefSeq" id="WP_111504782.1">
    <property type="nucleotide sequence ID" value="NZ_QKYN01000104.1"/>
</dbReference>
<proteinExistence type="predicted"/>
<dbReference type="Proteomes" id="UP000248889">
    <property type="component" value="Unassembled WGS sequence"/>
</dbReference>
<organism evidence="1 2">
    <name type="scientific">Streptacidiphilus pinicola</name>
    <dbReference type="NCBI Taxonomy" id="2219663"/>
    <lineage>
        <taxon>Bacteria</taxon>
        <taxon>Bacillati</taxon>
        <taxon>Actinomycetota</taxon>
        <taxon>Actinomycetes</taxon>
        <taxon>Kitasatosporales</taxon>
        <taxon>Streptomycetaceae</taxon>
        <taxon>Streptacidiphilus</taxon>
    </lineage>
</organism>
<keyword evidence="2" id="KW-1185">Reference proteome</keyword>
<sequence length="153" mass="15451">MRGARGLVVVVAGVVGVAVLAGCGPKDDTPNAYTPASLAPLPSATATLPGYGHVRKVVLTPLAEQRVRVRTVTVAPGGGGQTQVPITAVIYDPEGVPWVYVPDGGHAYTRHAITVAQYVGETVDLSAGPGPGTQVVVVGAAELLGTEYGVGEE</sequence>
<accession>A0A2X0K0H6</accession>
<evidence type="ECO:0000313" key="1">
    <source>
        <dbReference type="EMBL" id="RAG82775.1"/>
    </source>
</evidence>
<reference evidence="1 2" key="1">
    <citation type="submission" date="2018-06" db="EMBL/GenBank/DDBJ databases">
        <title>Streptacidiphilus pinicola sp. nov., isolated from pine grove soil.</title>
        <authorList>
            <person name="Roh S.G."/>
            <person name="Park S."/>
            <person name="Kim M.-K."/>
            <person name="Yun B.-R."/>
            <person name="Park J."/>
            <person name="Kim M.J."/>
            <person name="Kim Y.S."/>
            <person name="Kim S.B."/>
        </authorList>
    </citation>
    <scope>NUCLEOTIDE SEQUENCE [LARGE SCALE GENOMIC DNA]</scope>
    <source>
        <strain evidence="1 2">MMS16-CNU450</strain>
    </source>
</reference>
<dbReference type="Gene3D" id="2.40.420.20">
    <property type="match status" value="1"/>
</dbReference>
<comment type="caution">
    <text evidence="1">The sequence shown here is derived from an EMBL/GenBank/DDBJ whole genome shotgun (WGS) entry which is preliminary data.</text>
</comment>
<gene>
    <name evidence="1" type="ORF">DN069_25835</name>
</gene>
<dbReference type="OrthoDB" id="3823490at2"/>